<sequence>MSVSVMKVGGSCLTDIDSLGQLDKISKIWPFNVIVVSAFKGVTDALYGAYYSLHRSEYVEALIRRYSKELSKRNLETEDFIFNRILSLMRFSGVGDFTKKVDECNIDFYVSLGEQISGAVCTIYLEDHYDAIYMDSIETGILIRRVDDVNKIDLDRSIQLRNEKLEEYLGKKTIITTGFYGLDEFGKVAIAGRNSSDYVASVLAVKFGADKLILFKDVDGIYRTDPRLISSISPIGEMDYEEATKYSIKGGIIHPDAVRICGENNVIIHVMGYHSLKVGTIVRPFVNGKTKLYFPETA</sequence>
<protein>
    <submittedName>
        <fullName evidence="3">Aspartate kinase</fullName>
    </submittedName>
</protein>
<proteinExistence type="inferred from homology"/>
<comment type="similarity">
    <text evidence="1">Belongs to the aspartokinase family.</text>
</comment>
<keyword evidence="5" id="KW-1185">Reference proteome</keyword>
<dbReference type="Gene3D" id="3.40.1160.10">
    <property type="entry name" value="Acetylglutamate kinase-like"/>
    <property type="match status" value="1"/>
</dbReference>
<evidence type="ECO:0000313" key="5">
    <source>
        <dbReference type="Proteomes" id="UP000187822"/>
    </source>
</evidence>
<dbReference type="GO" id="GO:0005829">
    <property type="term" value="C:cytosol"/>
    <property type="evidence" value="ECO:0007669"/>
    <property type="project" value="TreeGrafter"/>
</dbReference>
<evidence type="ECO:0000313" key="3">
    <source>
        <dbReference type="EMBL" id="SIM41435.1"/>
    </source>
</evidence>
<dbReference type="EMBL" id="LT719092">
    <property type="protein sequence ID" value="SJK84267.1"/>
    <property type="molecule type" value="Genomic_DNA"/>
</dbReference>
<dbReference type="InterPro" id="IPR036393">
    <property type="entry name" value="AceGlu_kinase-like_sf"/>
</dbReference>
<gene>
    <name evidence="4" type="ORF">CPM_0382</name>
    <name evidence="3" type="ORF">CSP5_0410</name>
</gene>
<dbReference type="AlphaFoldDB" id="A0A1N5SZX2"/>
<accession>A0A1N5SZX2</accession>
<evidence type="ECO:0000259" key="2">
    <source>
        <dbReference type="Pfam" id="PF00696"/>
    </source>
</evidence>
<dbReference type="EMBL" id="LT671858">
    <property type="protein sequence ID" value="SIM41435.1"/>
    <property type="molecule type" value="Genomic_DNA"/>
</dbReference>
<dbReference type="PANTHER" id="PTHR21499">
    <property type="entry name" value="ASPARTATE KINASE"/>
    <property type="match status" value="1"/>
</dbReference>
<dbReference type="KEGG" id="cdiv:CPM_0382"/>
<reference evidence="3 6" key="1">
    <citation type="submission" date="2016-04" db="EMBL/GenBank/DDBJ databases">
        <authorList>
            <person name="Evans L.H."/>
            <person name="Alamgir A."/>
            <person name="Owens N."/>
            <person name="Weber N.D."/>
            <person name="Virtaneva K."/>
            <person name="Barbian K."/>
            <person name="Babar A."/>
            <person name="Rosenke K."/>
        </authorList>
    </citation>
    <scope>NUCLEOTIDE SEQUENCE [LARGE SCALE GENOMIC DNA]</scope>
    <source>
        <strain evidence="3">S5</strain>
        <strain evidence="6">S5(T) (JCM 30642 \VKM B-2941)</strain>
    </source>
</reference>
<dbReference type="STRING" id="1673428.CPM_0382"/>
<feature type="domain" description="Aspartate/glutamate/uridylate kinase" evidence="2">
    <location>
        <begin position="5"/>
        <end position="270"/>
    </location>
</feature>
<dbReference type="InterPro" id="IPR001048">
    <property type="entry name" value="Asp/Glu/Uridylate_kinase"/>
</dbReference>
<keyword evidence="3" id="KW-0808">Transferase</keyword>
<dbReference type="PANTHER" id="PTHR21499:SF59">
    <property type="entry name" value="ASPARTOKINASE"/>
    <property type="match status" value="1"/>
</dbReference>
<dbReference type="SUPFAM" id="SSF53633">
    <property type="entry name" value="Carbamate kinase-like"/>
    <property type="match status" value="1"/>
</dbReference>
<dbReference type="GeneID" id="41587713"/>
<dbReference type="Proteomes" id="UP000195607">
    <property type="component" value="Chromosome I"/>
</dbReference>
<organism evidence="3 6">
    <name type="scientific">Cuniculiplasma divulgatum</name>
    <dbReference type="NCBI Taxonomy" id="1673428"/>
    <lineage>
        <taxon>Archaea</taxon>
        <taxon>Methanobacteriati</taxon>
        <taxon>Thermoplasmatota</taxon>
        <taxon>Thermoplasmata</taxon>
        <taxon>Thermoplasmatales</taxon>
        <taxon>Cuniculiplasmataceae</taxon>
        <taxon>Cuniculiplasma</taxon>
    </lineage>
</organism>
<dbReference type="Proteomes" id="UP000187822">
    <property type="component" value="Chromosome I"/>
</dbReference>
<keyword evidence="3" id="KW-0418">Kinase</keyword>
<dbReference type="Pfam" id="PF00696">
    <property type="entry name" value="AA_kinase"/>
    <property type="match status" value="1"/>
</dbReference>
<evidence type="ECO:0000313" key="4">
    <source>
        <dbReference type="EMBL" id="SJK84267.1"/>
    </source>
</evidence>
<dbReference type="OrthoDB" id="8904at2157"/>
<reference evidence="5" key="2">
    <citation type="submission" date="2016-06" db="EMBL/GenBank/DDBJ databases">
        <authorList>
            <person name="Toshchakov V.S."/>
        </authorList>
    </citation>
    <scope>NUCLEOTIDE SEQUENCE [LARGE SCALE GENOMIC DNA]</scope>
    <source>
        <strain>PM4 (JCM 30641</strain>
        <strain evidence="5">\VKM B-2940)</strain>
    </source>
</reference>
<evidence type="ECO:0000313" key="6">
    <source>
        <dbReference type="Proteomes" id="UP000195607"/>
    </source>
</evidence>
<reference evidence="4" key="3">
    <citation type="submission" date="2016-06" db="EMBL/GenBank/DDBJ databases">
        <authorList>
            <person name="Olsen C.W."/>
            <person name="Carey S."/>
            <person name="Hinshaw L."/>
            <person name="Karasin A.I."/>
        </authorList>
    </citation>
    <scope>NUCLEOTIDE SEQUENCE [LARGE SCALE GENOMIC DNA]</scope>
    <source>
        <strain evidence="4">PM4</strain>
    </source>
</reference>
<dbReference type="RefSeq" id="WP_077075918.1">
    <property type="nucleotide sequence ID" value="NZ_LT671858.1"/>
</dbReference>
<dbReference type="GO" id="GO:0009089">
    <property type="term" value="P:lysine biosynthetic process via diaminopimelate"/>
    <property type="evidence" value="ECO:0007669"/>
    <property type="project" value="TreeGrafter"/>
</dbReference>
<evidence type="ECO:0000256" key="1">
    <source>
        <dbReference type="ARBA" id="ARBA00010122"/>
    </source>
</evidence>
<dbReference type="GO" id="GO:0009090">
    <property type="term" value="P:homoserine biosynthetic process"/>
    <property type="evidence" value="ECO:0007669"/>
    <property type="project" value="TreeGrafter"/>
</dbReference>
<dbReference type="GO" id="GO:0004072">
    <property type="term" value="F:aspartate kinase activity"/>
    <property type="evidence" value="ECO:0007669"/>
    <property type="project" value="TreeGrafter"/>
</dbReference>
<name>A0A1N5SZX2_9ARCH</name>